<dbReference type="AlphaFoldDB" id="A0A7W4JSM6"/>
<evidence type="ECO:0008006" key="3">
    <source>
        <dbReference type="Google" id="ProtNLM"/>
    </source>
</evidence>
<gene>
    <name evidence="1" type="ORF">HLH34_09445</name>
</gene>
<dbReference type="Pfam" id="PF03692">
    <property type="entry name" value="CxxCxxCC"/>
    <property type="match status" value="1"/>
</dbReference>
<name>A0A7W4JSM6_9PROT</name>
<protein>
    <recommendedName>
        <fullName evidence="3">YkgJ family cysteine cluster protein</fullName>
    </recommendedName>
</protein>
<evidence type="ECO:0000313" key="1">
    <source>
        <dbReference type="EMBL" id="MBB2190191.1"/>
    </source>
</evidence>
<reference evidence="1 2" key="1">
    <citation type="submission" date="2020-04" db="EMBL/GenBank/DDBJ databases">
        <title>Description of novel Gluconacetobacter.</title>
        <authorList>
            <person name="Sombolestani A."/>
        </authorList>
    </citation>
    <scope>NUCLEOTIDE SEQUENCE [LARGE SCALE GENOMIC DNA]</scope>
    <source>
        <strain evidence="1 2">LMG 21311</strain>
    </source>
</reference>
<dbReference type="EMBL" id="JABEQF010000006">
    <property type="protein sequence ID" value="MBB2190191.1"/>
    <property type="molecule type" value="Genomic_DNA"/>
</dbReference>
<accession>A0A7W4JSM6</accession>
<keyword evidence="2" id="KW-1185">Reference proteome</keyword>
<comment type="caution">
    <text evidence="1">The sequence shown here is derived from an EMBL/GenBank/DDBJ whole genome shotgun (WGS) entry which is preliminary data.</text>
</comment>
<evidence type="ECO:0000313" key="2">
    <source>
        <dbReference type="Proteomes" id="UP000555756"/>
    </source>
</evidence>
<proteinExistence type="predicted"/>
<dbReference type="InterPro" id="IPR005358">
    <property type="entry name" value="Puta_zinc/iron-chelating_dom"/>
</dbReference>
<sequence>MDNRTSASRPASPLAYMREKMTQADAAFRHDLAAATDGTDVSRLARTLLALCDDVADELLRIGPVKPLACRAGCDTCCRSLIQVNPVFAVLAVAEARRTFSRDRFQALKDRLASGTPFCPFLFDGVCSIYHSRPMVCRGYYSLDLDLCKQGDYCEKNLGYQGDEAHAAHQLMIFLFSLEKRIEGIEADLGLDPGPVFLDAAARVLLETPTAPDAWLSGGRIFSGNHDREKIPAT</sequence>
<organism evidence="1 2">
    <name type="scientific">Gluconacetobacter azotocaptans</name>
    <dbReference type="NCBI Taxonomy" id="142834"/>
    <lineage>
        <taxon>Bacteria</taxon>
        <taxon>Pseudomonadati</taxon>
        <taxon>Pseudomonadota</taxon>
        <taxon>Alphaproteobacteria</taxon>
        <taxon>Acetobacterales</taxon>
        <taxon>Acetobacteraceae</taxon>
        <taxon>Gluconacetobacter</taxon>
    </lineage>
</organism>
<dbReference type="Proteomes" id="UP000555756">
    <property type="component" value="Unassembled WGS sequence"/>
</dbReference>